<dbReference type="EMBL" id="BDGG01000005">
    <property type="protein sequence ID" value="GAU99551.1"/>
    <property type="molecule type" value="Genomic_DNA"/>
</dbReference>
<comment type="caution">
    <text evidence="1">The sequence shown here is derived from an EMBL/GenBank/DDBJ whole genome shotgun (WGS) entry which is preliminary data.</text>
</comment>
<keyword evidence="2" id="KW-1185">Reference proteome</keyword>
<gene>
    <name evidence="1" type="primary">RvY_10537-1</name>
    <name evidence="1" type="synonym">RvY_10537.1</name>
    <name evidence="1" type="ORF">RvY_10537</name>
</gene>
<dbReference type="Proteomes" id="UP000186922">
    <property type="component" value="Unassembled WGS sequence"/>
</dbReference>
<dbReference type="AlphaFoldDB" id="A0A1D1VD23"/>
<sequence length="50" mass="5534">MTEAVRLLLAAYLGLPVPKFGHGPLAGTKRKLEDLILLDQCYTHTQELVV</sequence>
<name>A0A1D1VD23_RAMVA</name>
<evidence type="ECO:0000313" key="1">
    <source>
        <dbReference type="EMBL" id="GAU99551.1"/>
    </source>
</evidence>
<reference evidence="1 2" key="1">
    <citation type="journal article" date="2016" name="Nat. Commun.">
        <title>Extremotolerant tardigrade genome and improved radiotolerance of human cultured cells by tardigrade-unique protein.</title>
        <authorList>
            <person name="Hashimoto T."/>
            <person name="Horikawa D.D."/>
            <person name="Saito Y."/>
            <person name="Kuwahara H."/>
            <person name="Kozuka-Hata H."/>
            <person name="Shin-I T."/>
            <person name="Minakuchi Y."/>
            <person name="Ohishi K."/>
            <person name="Motoyama A."/>
            <person name="Aizu T."/>
            <person name="Enomoto A."/>
            <person name="Kondo K."/>
            <person name="Tanaka S."/>
            <person name="Hara Y."/>
            <person name="Koshikawa S."/>
            <person name="Sagara H."/>
            <person name="Miura T."/>
            <person name="Yokobori S."/>
            <person name="Miyagawa K."/>
            <person name="Suzuki Y."/>
            <person name="Kubo T."/>
            <person name="Oyama M."/>
            <person name="Kohara Y."/>
            <person name="Fujiyama A."/>
            <person name="Arakawa K."/>
            <person name="Katayama T."/>
            <person name="Toyoda A."/>
            <person name="Kunieda T."/>
        </authorList>
    </citation>
    <scope>NUCLEOTIDE SEQUENCE [LARGE SCALE GENOMIC DNA]</scope>
    <source>
        <strain evidence="1 2">YOKOZUNA-1</strain>
    </source>
</reference>
<protein>
    <submittedName>
        <fullName evidence="1">Uncharacterized protein</fullName>
    </submittedName>
</protein>
<evidence type="ECO:0000313" key="2">
    <source>
        <dbReference type="Proteomes" id="UP000186922"/>
    </source>
</evidence>
<proteinExistence type="predicted"/>
<organism evidence="1 2">
    <name type="scientific">Ramazzottius varieornatus</name>
    <name type="common">Water bear</name>
    <name type="synonym">Tardigrade</name>
    <dbReference type="NCBI Taxonomy" id="947166"/>
    <lineage>
        <taxon>Eukaryota</taxon>
        <taxon>Metazoa</taxon>
        <taxon>Ecdysozoa</taxon>
        <taxon>Tardigrada</taxon>
        <taxon>Eutardigrada</taxon>
        <taxon>Parachela</taxon>
        <taxon>Hypsibioidea</taxon>
        <taxon>Ramazzottiidae</taxon>
        <taxon>Ramazzottius</taxon>
    </lineage>
</organism>
<accession>A0A1D1VD23</accession>